<dbReference type="RefSeq" id="XP_043155731.1">
    <property type="nucleotide sequence ID" value="XM_043299796.1"/>
</dbReference>
<accession>A0A9P3ERF5</accession>
<evidence type="ECO:0000313" key="3">
    <source>
        <dbReference type="Proteomes" id="UP001043456"/>
    </source>
</evidence>
<dbReference type="AlphaFoldDB" id="A0A9P3ERF5"/>
<feature type="domain" description="Helitron helicase-like" evidence="1">
    <location>
        <begin position="325"/>
        <end position="493"/>
    </location>
</feature>
<gene>
    <name evidence="2" type="ORF">Asppvi_003839</name>
</gene>
<evidence type="ECO:0000259" key="1">
    <source>
        <dbReference type="Pfam" id="PF14214"/>
    </source>
</evidence>
<dbReference type="Pfam" id="PF14214">
    <property type="entry name" value="Helitron_like_N"/>
    <property type="match status" value="1"/>
</dbReference>
<keyword evidence="3" id="KW-1185">Reference proteome</keyword>
<comment type="caution">
    <text evidence="2">The sequence shown here is derived from an EMBL/GenBank/DDBJ whole genome shotgun (WGS) entry which is preliminary data.</text>
</comment>
<name>A0A9P3ERF5_9EURO</name>
<dbReference type="GeneID" id="67002451"/>
<reference evidence="2 3" key="1">
    <citation type="submission" date="2018-10" db="EMBL/GenBank/DDBJ databases">
        <title>Pan-genome distribution and transcriptional activeness of fungal secondary metabolism genes in Aspergillus section Fumigati.</title>
        <authorList>
            <person name="Takahashi H."/>
            <person name="Umemura M."/>
            <person name="Ninomiya A."/>
            <person name="Kusuya Y."/>
            <person name="Urayama S."/>
            <person name="Shimizu M."/>
            <person name="Watanabe A."/>
            <person name="Kamei K."/>
            <person name="Yaguchi T."/>
            <person name="Hagiwara D."/>
        </authorList>
    </citation>
    <scope>NUCLEOTIDE SEQUENCE [LARGE SCALE GENOMIC DNA]</scope>
    <source>
        <strain evidence="2 3">IFM 55266</strain>
    </source>
</reference>
<protein>
    <recommendedName>
        <fullName evidence="1">Helitron helicase-like domain-containing protein</fullName>
    </recommendedName>
</protein>
<dbReference type="EMBL" id="BHVY01000003">
    <property type="protein sequence ID" value="GIJ84984.1"/>
    <property type="molecule type" value="Genomic_DNA"/>
</dbReference>
<organism evidence="2 3">
    <name type="scientific">Aspergillus pseudoviridinutans</name>
    <dbReference type="NCBI Taxonomy" id="1517512"/>
    <lineage>
        <taxon>Eukaryota</taxon>
        <taxon>Fungi</taxon>
        <taxon>Dikarya</taxon>
        <taxon>Ascomycota</taxon>
        <taxon>Pezizomycotina</taxon>
        <taxon>Eurotiomycetes</taxon>
        <taxon>Eurotiomycetidae</taxon>
        <taxon>Eurotiales</taxon>
        <taxon>Aspergillaceae</taxon>
        <taxon>Aspergillus</taxon>
        <taxon>Aspergillus subgen. Fumigati</taxon>
    </lineage>
</organism>
<dbReference type="InterPro" id="IPR025476">
    <property type="entry name" value="Helitron_helicase-like"/>
</dbReference>
<dbReference type="OrthoDB" id="5343383at2759"/>
<proteinExistence type="predicted"/>
<sequence>MDPIREKHKCLINGLTQLFTLFVKAHYIAPNDVLYPPYDTDVGRLQRLGFEPEVIGLVQHLPAIRNEAVWSYNDEGIEMIPRAKLVNYLKQRETANANDMLETLRWVDHTDKDAQGLFPPSILRLTFPAFYGVNVLYDAHDQTIMEWCDLNQKEWQDCPRQTCEDFFSKVLKKFRDLEYVPYFDPNDGARVPKRKIKENPILFQNIFPGGIRYPTDPQAAVQCEDREVGQDSIRGDLNEWRALQKLYRDAGWENEFDGELFDNRRRDLLRVMKDLQGQSSGWYSIPENRKTEEMRIAEREFRQRREEFWAETAGDKQIASRTSSLAVGNGDLASLTEDQLRNALKDLDSNHEINDPAISRLLFVMKTIAIWVPGSFAQKLRMRSEIRGLIVRFRMPAFWLTINPSDLRSPLVLVLAGVEYSEDILSASNSAIRAATATSNPVAVATFFHHVCTAVLDGLLASGKNHGGILGDASNHYRVVETNGRGMLHLHPMVWYGYGAIFLSVLCGRVLSDPEFAGRMIHYLEKVIIQSVDESIFTDPEVNLPATGPSASDPESDYEFNLRLAHDSNLVARPNNCTPRTT</sequence>
<dbReference type="Proteomes" id="UP001043456">
    <property type="component" value="Unassembled WGS sequence"/>
</dbReference>
<evidence type="ECO:0000313" key="2">
    <source>
        <dbReference type="EMBL" id="GIJ84984.1"/>
    </source>
</evidence>